<organism evidence="6 7">
    <name type="scientific">Kineothrix sedimenti</name>
    <dbReference type="NCBI Taxonomy" id="3123317"/>
    <lineage>
        <taxon>Bacteria</taxon>
        <taxon>Bacillati</taxon>
        <taxon>Bacillota</taxon>
        <taxon>Clostridia</taxon>
        <taxon>Lachnospirales</taxon>
        <taxon>Lachnospiraceae</taxon>
        <taxon>Kineothrix</taxon>
    </lineage>
</organism>
<dbReference type="PANTHER" id="PTHR43101">
    <property type="entry name" value="BETA-FRUCTOSIDASE"/>
    <property type="match status" value="1"/>
</dbReference>
<comment type="similarity">
    <text evidence="1">Belongs to the glycosyl hydrolase 32 family.</text>
</comment>
<proteinExistence type="inferred from homology"/>
<evidence type="ECO:0000256" key="3">
    <source>
        <dbReference type="ARBA" id="ARBA00022801"/>
    </source>
</evidence>
<evidence type="ECO:0000256" key="2">
    <source>
        <dbReference type="ARBA" id="ARBA00012758"/>
    </source>
</evidence>
<evidence type="ECO:0000259" key="5">
    <source>
        <dbReference type="Pfam" id="PF00251"/>
    </source>
</evidence>
<dbReference type="SMART" id="SM00640">
    <property type="entry name" value="Glyco_32"/>
    <property type="match status" value="1"/>
</dbReference>
<keyword evidence="3 6" id="KW-0378">Hydrolase</keyword>
<dbReference type="GO" id="GO:0016787">
    <property type="term" value="F:hydrolase activity"/>
    <property type="evidence" value="ECO:0007669"/>
    <property type="project" value="UniProtKB-KW"/>
</dbReference>
<reference evidence="6 7" key="1">
    <citation type="submission" date="2024-02" db="EMBL/GenBank/DDBJ databases">
        <title>Bacterial strain from lacustrine sediment.</title>
        <authorList>
            <person name="Petit C."/>
            <person name="Fadhlaoui K."/>
        </authorList>
    </citation>
    <scope>NUCLEOTIDE SEQUENCE [LARGE SCALE GENOMIC DNA]</scope>
    <source>
        <strain evidence="6 7">IPX-CK</strain>
    </source>
</reference>
<dbReference type="Pfam" id="PF00251">
    <property type="entry name" value="Glyco_hydro_32N"/>
    <property type="match status" value="1"/>
</dbReference>
<keyword evidence="4" id="KW-0326">Glycosidase</keyword>
<evidence type="ECO:0000256" key="1">
    <source>
        <dbReference type="ARBA" id="ARBA00009902"/>
    </source>
</evidence>
<dbReference type="InterPro" id="IPR013148">
    <property type="entry name" value="Glyco_hydro_32_N"/>
</dbReference>
<dbReference type="Proteomes" id="UP001451571">
    <property type="component" value="Chromosome"/>
</dbReference>
<evidence type="ECO:0000313" key="6">
    <source>
        <dbReference type="EMBL" id="XAH75763.1"/>
    </source>
</evidence>
<gene>
    <name evidence="6" type="ORF">V6984_08435</name>
</gene>
<evidence type="ECO:0000256" key="4">
    <source>
        <dbReference type="ARBA" id="ARBA00023295"/>
    </source>
</evidence>
<dbReference type="InterPro" id="IPR013320">
    <property type="entry name" value="ConA-like_dom_sf"/>
</dbReference>
<dbReference type="RefSeq" id="WP_342759336.1">
    <property type="nucleotide sequence ID" value="NZ_CP146256.1"/>
</dbReference>
<dbReference type="PANTHER" id="PTHR43101:SF1">
    <property type="entry name" value="BETA-FRUCTOSIDASE"/>
    <property type="match status" value="1"/>
</dbReference>
<protein>
    <recommendedName>
        <fullName evidence="2">beta-fructofuranosidase</fullName>
        <ecNumber evidence="2">3.2.1.26</ecNumber>
    </recommendedName>
</protein>
<name>A0ABZ3F2E8_9FIRM</name>
<dbReference type="InterPro" id="IPR023296">
    <property type="entry name" value="Glyco_hydro_beta-prop_sf"/>
</dbReference>
<dbReference type="Gene3D" id="2.115.10.20">
    <property type="entry name" value="Glycosyl hydrolase domain, family 43"/>
    <property type="match status" value="1"/>
</dbReference>
<sequence>MHKLYYQFPETWFGDCMPFGYGDKFYLYHQRDTRKPGPFGEPFGWDLATTSDFVTYEDMGVAVPRGTDGEQDQFIFAGSVFEAEGKYHIFYTGYNRDYPKLGKASQVLMHAYSDDLLHWTKSREELTFCPQEGYDPDDWRDPWVIWNEEKEEYLLILGARKTGPKTRQTGRTVKFTSKDLKNWKFEGDFWAPELYTMHEMPDLFKMGDWWYHIVTEYSDRSKMIYRMSKSLEGPWLAPEDDAFDGRAYYAGRTFCLNGQRILFGWVPTKEDCDDNKNFQWAGTFVAHEVYQREDGTLGVKIPDTVWNAFRDEKAAKDFEINTPGVRTETVVFRNTGDIFKWEADIEFAAGTRSFGVRFYENEENAESYQFIFQIPENRYVFEKCPNWPWPANQNIGLERPIELEAHRSYYLQMIVDDTIATLYVDGVALNTRIYSKMGEALSLFATEGKLTVKNCRLTAGLKNE</sequence>
<evidence type="ECO:0000313" key="7">
    <source>
        <dbReference type="Proteomes" id="UP001451571"/>
    </source>
</evidence>
<dbReference type="CDD" id="cd08995">
    <property type="entry name" value="GH32_EcAec43-like"/>
    <property type="match status" value="1"/>
</dbReference>
<dbReference type="EMBL" id="CP146256">
    <property type="protein sequence ID" value="XAH75763.1"/>
    <property type="molecule type" value="Genomic_DNA"/>
</dbReference>
<dbReference type="InterPro" id="IPR001362">
    <property type="entry name" value="Glyco_hydro_32"/>
</dbReference>
<dbReference type="InterPro" id="IPR051214">
    <property type="entry name" value="GH32_Enzymes"/>
</dbReference>
<dbReference type="SUPFAM" id="SSF75005">
    <property type="entry name" value="Arabinanase/levansucrase/invertase"/>
    <property type="match status" value="1"/>
</dbReference>
<accession>A0ABZ3F2E8</accession>
<dbReference type="SUPFAM" id="SSF49899">
    <property type="entry name" value="Concanavalin A-like lectins/glucanases"/>
    <property type="match status" value="1"/>
</dbReference>
<keyword evidence="7" id="KW-1185">Reference proteome</keyword>
<dbReference type="EC" id="3.2.1.26" evidence="2"/>
<dbReference type="Gene3D" id="2.60.120.560">
    <property type="entry name" value="Exo-inulinase, domain 1"/>
    <property type="match status" value="1"/>
</dbReference>
<feature type="domain" description="Glycosyl hydrolase family 32 N-terminal" evidence="5">
    <location>
        <begin position="19"/>
        <end position="283"/>
    </location>
</feature>